<dbReference type="RefSeq" id="WP_163673473.1">
    <property type="nucleotide sequence ID" value="NZ_JAAIYP010000001.1"/>
</dbReference>
<comment type="caution">
    <text evidence="1">The sequence shown here is derived from an EMBL/GenBank/DDBJ whole genome shotgun (WGS) entry which is preliminary data.</text>
</comment>
<organism evidence="1 2">
    <name type="scientific">Magnetospirillum aberrantis SpK</name>
    <dbReference type="NCBI Taxonomy" id="908842"/>
    <lineage>
        <taxon>Bacteria</taxon>
        <taxon>Pseudomonadati</taxon>
        <taxon>Pseudomonadota</taxon>
        <taxon>Alphaproteobacteria</taxon>
        <taxon>Rhodospirillales</taxon>
        <taxon>Rhodospirillaceae</taxon>
        <taxon>Magnetospirillum</taxon>
    </lineage>
</organism>
<dbReference type="EMBL" id="JAAIYP010000001">
    <property type="protein sequence ID" value="NFV78497.1"/>
    <property type="molecule type" value="Genomic_DNA"/>
</dbReference>
<dbReference type="SUPFAM" id="SSF48371">
    <property type="entry name" value="ARM repeat"/>
    <property type="match status" value="1"/>
</dbReference>
<reference evidence="1 2" key="1">
    <citation type="submission" date="2020-02" db="EMBL/GenBank/DDBJ databases">
        <authorList>
            <person name="Dziuba M."/>
            <person name="Kuznetsov B."/>
            <person name="Mardanov A."/>
            <person name="Ravin N."/>
            <person name="Grouzdev D."/>
        </authorList>
    </citation>
    <scope>NUCLEOTIDE SEQUENCE [LARGE SCALE GENOMIC DNA]</scope>
    <source>
        <strain evidence="1 2">SpK</strain>
    </source>
</reference>
<name>A0A7C9QRI6_9PROT</name>
<accession>A0A7C9QRI6</accession>
<evidence type="ECO:0000313" key="1">
    <source>
        <dbReference type="EMBL" id="NFV78497.1"/>
    </source>
</evidence>
<dbReference type="InterPro" id="IPR016024">
    <property type="entry name" value="ARM-type_fold"/>
</dbReference>
<evidence type="ECO:0000313" key="2">
    <source>
        <dbReference type="Proteomes" id="UP000480684"/>
    </source>
</evidence>
<dbReference type="Proteomes" id="UP000480684">
    <property type="component" value="Unassembled WGS sequence"/>
</dbReference>
<dbReference type="Gene3D" id="1.25.10.10">
    <property type="entry name" value="Leucine-rich Repeat Variant"/>
    <property type="match status" value="1"/>
</dbReference>
<dbReference type="InterPro" id="IPR011989">
    <property type="entry name" value="ARM-like"/>
</dbReference>
<dbReference type="InterPro" id="IPR019285">
    <property type="entry name" value="DUF2336"/>
</dbReference>
<sequence>MLELIRRLVGGGRKIDYEQARELAADQDPGVRAELAARADIQPEILYYLAEDSDAEVRRRVASNHHAPPQANLLLAGDGDEGVRSELAAKIVRLAPGLSANEQDRLRRLTYEALEILARDQIVKVRGILSDALKNVVDAPPEVILRLARDAELAVSAPVLQFSPVLSDEDLLEIIASGPVPGALSAISKRSEVKARVADAIAATEDIDAIATLLANGSAQIREETLDRLVDRAADIEQWHQPLVERPHLSSKAAGKLARFVAANLLQGLAARQDLEPDAAVAVAAVVRRRLDEMEATGIAKADAKKAADETAAMMRAQQLKNQGKLDESTVDAALAGGDHAFVMAALAVLSGVSLATIRKTVHTQSAKGIVAVTWKAGLSAELCEQFQSKLLRLPASRHLHARSGVFPLTADEMEWQLEFLGA</sequence>
<proteinExistence type="predicted"/>
<dbReference type="AlphaFoldDB" id="A0A7C9QRI6"/>
<keyword evidence="2" id="KW-1185">Reference proteome</keyword>
<gene>
    <name evidence="1" type="ORF">G4223_00005</name>
</gene>
<dbReference type="Pfam" id="PF10098">
    <property type="entry name" value="DUF2336"/>
    <property type="match status" value="1"/>
</dbReference>
<protein>
    <submittedName>
        <fullName evidence="1">DUF2336 domain-containing protein</fullName>
    </submittedName>
</protein>